<organism evidence="3 4">
    <name type="scientific">Sphingomonas lycopersici</name>
    <dbReference type="NCBI Taxonomy" id="2951807"/>
    <lineage>
        <taxon>Bacteria</taxon>
        <taxon>Pseudomonadati</taxon>
        <taxon>Pseudomonadota</taxon>
        <taxon>Alphaproteobacteria</taxon>
        <taxon>Sphingomonadales</taxon>
        <taxon>Sphingomonadaceae</taxon>
        <taxon>Sphingomonas</taxon>
    </lineage>
</organism>
<dbReference type="PANTHER" id="PTHR48081:SF13">
    <property type="entry name" value="ALPHA_BETA HYDROLASE"/>
    <property type="match status" value="1"/>
</dbReference>
<dbReference type="InterPro" id="IPR029058">
    <property type="entry name" value="AB_hydrolase_fold"/>
</dbReference>
<keyword evidence="4" id="KW-1185">Reference proteome</keyword>
<feature type="domain" description="BD-FAE-like" evidence="2">
    <location>
        <begin position="68"/>
        <end position="270"/>
    </location>
</feature>
<dbReference type="InterPro" id="IPR050300">
    <property type="entry name" value="GDXG_lipolytic_enzyme"/>
</dbReference>
<dbReference type="GO" id="GO:0016787">
    <property type="term" value="F:hydrolase activity"/>
    <property type="evidence" value="ECO:0007669"/>
    <property type="project" value="UniProtKB-KW"/>
</dbReference>
<dbReference type="InterPro" id="IPR049492">
    <property type="entry name" value="BD-FAE-like_dom"/>
</dbReference>
<accession>A0AA42CSU5</accession>
<evidence type="ECO:0000256" key="1">
    <source>
        <dbReference type="ARBA" id="ARBA00022801"/>
    </source>
</evidence>
<dbReference type="Pfam" id="PF20434">
    <property type="entry name" value="BD-FAE"/>
    <property type="match status" value="1"/>
</dbReference>
<evidence type="ECO:0000313" key="4">
    <source>
        <dbReference type="Proteomes" id="UP001165565"/>
    </source>
</evidence>
<dbReference type="AlphaFoldDB" id="A0AA42CSU5"/>
<dbReference type="SUPFAM" id="SSF53474">
    <property type="entry name" value="alpha/beta-Hydrolases"/>
    <property type="match status" value="1"/>
</dbReference>
<evidence type="ECO:0000259" key="2">
    <source>
        <dbReference type="Pfam" id="PF20434"/>
    </source>
</evidence>
<protein>
    <submittedName>
        <fullName evidence="3">Alpha/beta hydrolase</fullName>
    </submittedName>
</protein>
<comment type="caution">
    <text evidence="3">The sequence shown here is derived from an EMBL/GenBank/DDBJ whole genome shotgun (WGS) entry which is preliminary data.</text>
</comment>
<sequence>MLRVSIARLTPKIPKIAVPAHMALVLCLPTPALCQRAPPPALPATFANGVTTRADIPYRTIDGETLTLDLYLPSMRKGPHPAVVFVHGGGFVSGHSRMMGAATNFPEHLAALAARGFVVASIQYRLAPKAYFPAQVRDAKAAIAWLRDHAADYNVAPSRVAIWGSSAGGTIAATVGTTCGVEMFEPEGAARTKGKTCVQAVADWFGPITMDSPLITAAYLGCATHPDCDTRRHVASPASYVRHEMPPFLVLHGDSDELVPIDQSRQFAKLLKTAQVDTTLTIVAGAKHGLKAVDPAQQRSIIDDAMATLETFLGRTIGSPATVTR</sequence>
<dbReference type="RefSeq" id="WP_265267744.1">
    <property type="nucleotide sequence ID" value="NZ_JANFAV010000001.1"/>
</dbReference>
<evidence type="ECO:0000313" key="3">
    <source>
        <dbReference type="EMBL" id="MCW6533718.1"/>
    </source>
</evidence>
<keyword evidence="1 3" id="KW-0378">Hydrolase</keyword>
<dbReference type="EMBL" id="JANFAV010000001">
    <property type="protein sequence ID" value="MCW6533718.1"/>
    <property type="molecule type" value="Genomic_DNA"/>
</dbReference>
<gene>
    <name evidence="3" type="ORF">NEE01_02850</name>
</gene>
<dbReference type="Gene3D" id="3.40.50.1820">
    <property type="entry name" value="alpha/beta hydrolase"/>
    <property type="match status" value="1"/>
</dbReference>
<name>A0AA42CSU5_9SPHN</name>
<proteinExistence type="predicted"/>
<dbReference type="Proteomes" id="UP001165565">
    <property type="component" value="Unassembled WGS sequence"/>
</dbReference>
<dbReference type="PANTHER" id="PTHR48081">
    <property type="entry name" value="AB HYDROLASE SUPERFAMILY PROTEIN C4A8.06C"/>
    <property type="match status" value="1"/>
</dbReference>
<reference evidence="3" key="1">
    <citation type="submission" date="2022-06" db="EMBL/GenBank/DDBJ databases">
        <title>Sphingomonas sp. nov. isolated from rhizosphere soil of tomato.</title>
        <authorList>
            <person name="Dong H."/>
            <person name="Gao R."/>
        </authorList>
    </citation>
    <scope>NUCLEOTIDE SEQUENCE</scope>
    <source>
        <strain evidence="3">MMSM24</strain>
    </source>
</reference>